<evidence type="ECO:0008006" key="3">
    <source>
        <dbReference type="Google" id="ProtNLM"/>
    </source>
</evidence>
<dbReference type="RefSeq" id="WP_198066576.1">
    <property type="nucleotide sequence ID" value="NZ_JAEDAD010000001.1"/>
</dbReference>
<comment type="caution">
    <text evidence="1">The sequence shown here is derived from an EMBL/GenBank/DDBJ whole genome shotgun (WGS) entry which is preliminary data.</text>
</comment>
<dbReference type="EMBL" id="JAEDAE010000002">
    <property type="protein sequence ID" value="MBH8557963.1"/>
    <property type="molecule type" value="Genomic_DNA"/>
</dbReference>
<sequence>MNLPFFNRLQLKKITVGTDDEMGKRSKEIIEGLLTDLPDLLMACVVNSQSGRLLASYTVNSSYNPNQISLRNAKLLRIMDEALAAKAWAGGPLTDISVMLEDQLHHLRPMNDGKWYCFLAVHTADANLGIAKEIMRRHTTMN</sequence>
<proteinExistence type="predicted"/>
<reference evidence="1 2" key="1">
    <citation type="submission" date="2020-12" db="EMBL/GenBank/DDBJ databases">
        <title>Hymenobacter sp.</title>
        <authorList>
            <person name="Kim M.K."/>
        </authorList>
    </citation>
    <scope>NUCLEOTIDE SEQUENCE [LARGE SCALE GENOMIC DNA]</scope>
    <source>
        <strain evidence="1 2">BT442</strain>
    </source>
</reference>
<evidence type="ECO:0000313" key="1">
    <source>
        <dbReference type="EMBL" id="MBH8557963.1"/>
    </source>
</evidence>
<accession>A0ABS0Q5N2</accession>
<evidence type="ECO:0000313" key="2">
    <source>
        <dbReference type="Proteomes" id="UP000625631"/>
    </source>
</evidence>
<dbReference type="Proteomes" id="UP000625631">
    <property type="component" value="Unassembled WGS sequence"/>
</dbReference>
<protein>
    <recommendedName>
        <fullName evidence="3">Roadblock/LC7 domain-containing protein</fullName>
    </recommendedName>
</protein>
<name>A0ABS0Q5N2_9BACT</name>
<organism evidence="1 2">
    <name type="scientific">Hymenobacter negativus</name>
    <dbReference type="NCBI Taxonomy" id="2795026"/>
    <lineage>
        <taxon>Bacteria</taxon>
        <taxon>Pseudomonadati</taxon>
        <taxon>Bacteroidota</taxon>
        <taxon>Cytophagia</taxon>
        <taxon>Cytophagales</taxon>
        <taxon>Hymenobacteraceae</taxon>
        <taxon>Hymenobacter</taxon>
    </lineage>
</organism>
<keyword evidence="2" id="KW-1185">Reference proteome</keyword>
<gene>
    <name evidence="1" type="ORF">I7X13_07895</name>
</gene>